<evidence type="ECO:0000259" key="1">
    <source>
        <dbReference type="PROSITE" id="PS51352"/>
    </source>
</evidence>
<reference evidence="2" key="2">
    <citation type="journal article" date="2013" name="Mar. Genomics">
        <title>Expression of sulfatases in Rhodopirellula baltica and the diversity of sulfatases in the genus Rhodopirellula.</title>
        <authorList>
            <person name="Wegner C.E."/>
            <person name="Richter-Heitmann T."/>
            <person name="Klindworth A."/>
            <person name="Klockow C."/>
            <person name="Richter M."/>
            <person name="Achstetter T."/>
            <person name="Glockner F.O."/>
            <person name="Harder J."/>
        </authorList>
    </citation>
    <scope>NUCLEOTIDE SEQUENCE [LARGE SCALE GENOMIC DNA]</scope>
    <source>
        <strain evidence="2">6C</strain>
    </source>
</reference>
<feature type="domain" description="Thioredoxin" evidence="1">
    <location>
        <begin position="20"/>
        <end position="133"/>
    </location>
</feature>
<protein>
    <submittedName>
        <fullName evidence="2">Thioredoxin</fullName>
        <ecNumber evidence="2">1.8.4.2</ecNumber>
    </submittedName>
</protein>
<sequence length="158" mass="17192">MASSSPTRFGLLLSIAIFGLGGGCSMSEITGTYSDESFDRLVDQDNLVLVKFGSYSCGPCNRLDEELNAIKADPPHGLEIHSISLCGNQDLARKFKITGIPRMMLFRDGEKLGDHVGFQTEDQIRSWIGAMNGVVGDVHTNPFAAKTNSENEMLPHKS</sequence>
<organism evidence="2 3">
    <name type="scientific">Rhodopirellula europaea 6C</name>
    <dbReference type="NCBI Taxonomy" id="1263867"/>
    <lineage>
        <taxon>Bacteria</taxon>
        <taxon>Pseudomonadati</taxon>
        <taxon>Planctomycetota</taxon>
        <taxon>Planctomycetia</taxon>
        <taxon>Pirellulales</taxon>
        <taxon>Pirellulaceae</taxon>
        <taxon>Rhodopirellula</taxon>
    </lineage>
</organism>
<dbReference type="PATRIC" id="fig|1263867.3.peg.2059"/>
<dbReference type="CDD" id="cd02947">
    <property type="entry name" value="TRX_family"/>
    <property type="match status" value="1"/>
</dbReference>
<dbReference type="GO" id="GO:0045454">
    <property type="term" value="P:cell redox homeostasis"/>
    <property type="evidence" value="ECO:0007669"/>
    <property type="project" value="TreeGrafter"/>
</dbReference>
<dbReference type="PANTHER" id="PTHR45663">
    <property type="entry name" value="GEO12009P1"/>
    <property type="match status" value="1"/>
</dbReference>
<dbReference type="Pfam" id="PF00085">
    <property type="entry name" value="Thioredoxin"/>
    <property type="match status" value="1"/>
</dbReference>
<dbReference type="RefSeq" id="WP_008655892.1">
    <property type="nucleotide sequence ID" value="NZ_ANMO01000097.1"/>
</dbReference>
<keyword evidence="3" id="KW-1185">Reference proteome</keyword>
<dbReference type="EC" id="1.8.4.2" evidence="2"/>
<evidence type="ECO:0000313" key="3">
    <source>
        <dbReference type="Proteomes" id="UP000011529"/>
    </source>
</evidence>
<accession>M2AXG4</accession>
<dbReference type="GO" id="GO:0019153">
    <property type="term" value="F:protein-disulfide reductase (glutathione) activity"/>
    <property type="evidence" value="ECO:0007669"/>
    <property type="project" value="UniProtKB-EC"/>
</dbReference>
<dbReference type="PROSITE" id="PS51352">
    <property type="entry name" value="THIOREDOXIN_2"/>
    <property type="match status" value="1"/>
</dbReference>
<dbReference type="GO" id="GO:0005829">
    <property type="term" value="C:cytosol"/>
    <property type="evidence" value="ECO:0007669"/>
    <property type="project" value="TreeGrafter"/>
</dbReference>
<dbReference type="PANTHER" id="PTHR45663:SF11">
    <property type="entry name" value="GEO12009P1"/>
    <property type="match status" value="1"/>
</dbReference>
<evidence type="ECO:0000313" key="2">
    <source>
        <dbReference type="EMBL" id="EMB17402.1"/>
    </source>
</evidence>
<dbReference type="InterPro" id="IPR013766">
    <property type="entry name" value="Thioredoxin_domain"/>
</dbReference>
<dbReference type="SUPFAM" id="SSF52833">
    <property type="entry name" value="Thioredoxin-like"/>
    <property type="match status" value="1"/>
</dbReference>
<comment type="caution">
    <text evidence="2">The sequence shown here is derived from an EMBL/GenBank/DDBJ whole genome shotgun (WGS) entry which is preliminary data.</text>
</comment>
<gene>
    <name evidence="2" type="ORF">RE6C_01940</name>
</gene>
<dbReference type="Proteomes" id="UP000011529">
    <property type="component" value="Unassembled WGS sequence"/>
</dbReference>
<dbReference type="InterPro" id="IPR036249">
    <property type="entry name" value="Thioredoxin-like_sf"/>
</dbReference>
<reference evidence="2" key="1">
    <citation type="submission" date="2012-11" db="EMBL/GenBank/DDBJ databases">
        <title>Permanent draft genomes of Rhodopirellula europaea strain SH398 and 6C.</title>
        <authorList>
            <person name="Richter M."/>
            <person name="Richter-Heitmann T."/>
            <person name="Frank C."/>
            <person name="Harder J."/>
            <person name="Glockner F.O."/>
        </authorList>
    </citation>
    <scope>NUCLEOTIDE SEQUENCE</scope>
    <source>
        <strain evidence="2">6C</strain>
    </source>
</reference>
<dbReference type="Gene3D" id="3.40.30.10">
    <property type="entry name" value="Glutaredoxin"/>
    <property type="match status" value="1"/>
</dbReference>
<dbReference type="AlphaFoldDB" id="M2AXG4"/>
<keyword evidence="2" id="KW-0560">Oxidoreductase</keyword>
<dbReference type="EMBL" id="ANMO01000097">
    <property type="protein sequence ID" value="EMB17402.1"/>
    <property type="molecule type" value="Genomic_DNA"/>
</dbReference>
<name>M2AXG4_9BACT</name>
<proteinExistence type="predicted"/>